<dbReference type="Proteomes" id="UP000199200">
    <property type="component" value="Unassembled WGS sequence"/>
</dbReference>
<name>A0A1H6T7W4_9BACL</name>
<gene>
    <name evidence="2" type="ORF">SAMN04488127_0367</name>
</gene>
<sequence>MKLSIDEQIEKMRERMSGSAAEKGRVHPDTVQLSRQLDDLLNLYSAGNTGRKERNLSGKTKKPFFDV</sequence>
<dbReference type="EMBL" id="FNZF01000001">
    <property type="protein sequence ID" value="SEI75366.1"/>
    <property type="molecule type" value="Genomic_DNA"/>
</dbReference>
<dbReference type="Pfam" id="PF09388">
    <property type="entry name" value="SpoOE-like"/>
    <property type="match status" value="1"/>
</dbReference>
<dbReference type="RefSeq" id="WP_092049273.1">
    <property type="nucleotide sequence ID" value="NZ_FNZF01000001.1"/>
</dbReference>
<reference evidence="3" key="1">
    <citation type="submission" date="2016-10" db="EMBL/GenBank/DDBJ databases">
        <authorList>
            <person name="Varghese N."/>
            <person name="Submissions S."/>
        </authorList>
    </citation>
    <scope>NUCLEOTIDE SEQUENCE [LARGE SCALE GENOMIC DNA]</scope>
    <source>
        <strain evidence="3">CGMCC 1.6763</strain>
    </source>
</reference>
<dbReference type="InterPro" id="IPR018540">
    <property type="entry name" value="Spo0E-like"/>
</dbReference>
<evidence type="ECO:0000313" key="2">
    <source>
        <dbReference type="EMBL" id="SEI75366.1"/>
    </source>
</evidence>
<dbReference type="OrthoDB" id="2738512at2"/>
<dbReference type="Gene3D" id="4.10.280.10">
    <property type="entry name" value="Helix-loop-helix DNA-binding domain"/>
    <property type="match status" value="1"/>
</dbReference>
<protein>
    <submittedName>
        <fullName evidence="2">Spo0E like sporulation regulatory protein</fullName>
    </submittedName>
</protein>
<dbReference type="STRING" id="426757.SAMN04488127_0367"/>
<keyword evidence="3" id="KW-1185">Reference proteome</keyword>
<dbReference type="SUPFAM" id="SSF140500">
    <property type="entry name" value="BAS1536-like"/>
    <property type="match status" value="1"/>
</dbReference>
<feature type="region of interest" description="Disordered" evidence="1">
    <location>
        <begin position="48"/>
        <end position="67"/>
    </location>
</feature>
<organism evidence="2 3">
    <name type="scientific">Bhargavaea ginsengi</name>
    <dbReference type="NCBI Taxonomy" id="426757"/>
    <lineage>
        <taxon>Bacteria</taxon>
        <taxon>Bacillati</taxon>
        <taxon>Bacillota</taxon>
        <taxon>Bacilli</taxon>
        <taxon>Bacillales</taxon>
        <taxon>Caryophanaceae</taxon>
        <taxon>Bhargavaea</taxon>
    </lineage>
</organism>
<dbReference type="GO" id="GO:0043937">
    <property type="term" value="P:regulation of sporulation"/>
    <property type="evidence" value="ECO:0007669"/>
    <property type="project" value="InterPro"/>
</dbReference>
<proteinExistence type="predicted"/>
<evidence type="ECO:0000313" key="3">
    <source>
        <dbReference type="Proteomes" id="UP000199200"/>
    </source>
</evidence>
<dbReference type="InterPro" id="IPR037208">
    <property type="entry name" value="Spo0E-like_sf"/>
</dbReference>
<accession>A0A1H6T7W4</accession>
<dbReference type="AlphaFoldDB" id="A0A1H6T7W4"/>
<dbReference type="GO" id="GO:0046983">
    <property type="term" value="F:protein dimerization activity"/>
    <property type="evidence" value="ECO:0007669"/>
    <property type="project" value="InterPro"/>
</dbReference>
<dbReference type="InterPro" id="IPR036638">
    <property type="entry name" value="HLH_DNA-bd_sf"/>
</dbReference>
<evidence type="ECO:0000256" key="1">
    <source>
        <dbReference type="SAM" id="MobiDB-lite"/>
    </source>
</evidence>